<comment type="caution">
    <text evidence="1">The sequence shown here is derived from an EMBL/GenBank/DDBJ whole genome shotgun (WGS) entry which is preliminary data.</text>
</comment>
<organism evidence="1 2">
    <name type="scientific">Vanilla planifolia</name>
    <name type="common">Vanilla</name>
    <dbReference type="NCBI Taxonomy" id="51239"/>
    <lineage>
        <taxon>Eukaryota</taxon>
        <taxon>Viridiplantae</taxon>
        <taxon>Streptophyta</taxon>
        <taxon>Embryophyta</taxon>
        <taxon>Tracheophyta</taxon>
        <taxon>Spermatophyta</taxon>
        <taxon>Magnoliopsida</taxon>
        <taxon>Liliopsida</taxon>
        <taxon>Asparagales</taxon>
        <taxon>Orchidaceae</taxon>
        <taxon>Vanilloideae</taxon>
        <taxon>Vanilleae</taxon>
        <taxon>Vanilla</taxon>
    </lineage>
</organism>
<sequence length="97" mass="11130">MAYHLAVISTAMYYIWANRNLKMHKSPTFSYSVLTRKIKFEVNAIASHPLHSPSLSSRKLHPLGHFTSIWLPPPPGWLIINRDASAVLRLCGDWHYC</sequence>
<name>A0A835RBH3_VANPL</name>
<reference evidence="1 2" key="1">
    <citation type="journal article" date="2020" name="Nat. Food">
        <title>A phased Vanilla planifolia genome enables genetic improvement of flavour and production.</title>
        <authorList>
            <person name="Hasing T."/>
            <person name="Tang H."/>
            <person name="Brym M."/>
            <person name="Khazi F."/>
            <person name="Huang T."/>
            <person name="Chambers A.H."/>
        </authorList>
    </citation>
    <scope>NUCLEOTIDE SEQUENCE [LARGE SCALE GENOMIC DNA]</scope>
    <source>
        <tissue evidence="1">Leaf</tissue>
    </source>
</reference>
<evidence type="ECO:0000313" key="2">
    <source>
        <dbReference type="Proteomes" id="UP000639772"/>
    </source>
</evidence>
<accession>A0A835RBH3</accession>
<dbReference type="Proteomes" id="UP000639772">
    <property type="component" value="Unassembled WGS sequence"/>
</dbReference>
<proteinExistence type="predicted"/>
<dbReference type="AlphaFoldDB" id="A0A835RBH3"/>
<gene>
    <name evidence="1" type="ORF">HPP92_008201</name>
</gene>
<dbReference type="EMBL" id="JADCNM010000004">
    <property type="protein sequence ID" value="KAG0486106.1"/>
    <property type="molecule type" value="Genomic_DNA"/>
</dbReference>
<evidence type="ECO:0000313" key="1">
    <source>
        <dbReference type="EMBL" id="KAG0486106.1"/>
    </source>
</evidence>
<protein>
    <submittedName>
        <fullName evidence="1">Uncharacterized protein</fullName>
    </submittedName>
</protein>